<accession>A0A931ISU6</accession>
<feature type="transmembrane region" description="Helical" evidence="1">
    <location>
        <begin position="396"/>
        <end position="414"/>
    </location>
</feature>
<proteinExistence type="predicted"/>
<evidence type="ECO:0000313" key="2">
    <source>
        <dbReference type="EMBL" id="MBH9552082.1"/>
    </source>
</evidence>
<protein>
    <submittedName>
        <fullName evidence="2">NnrS family protein</fullName>
    </submittedName>
</protein>
<comment type="caution">
    <text evidence="2">The sequence shown here is derived from an EMBL/GenBank/DDBJ whole genome shotgun (WGS) entry which is preliminary data.</text>
</comment>
<dbReference type="EMBL" id="JAEDAL010000001">
    <property type="protein sequence ID" value="MBH9552082.1"/>
    <property type="molecule type" value="Genomic_DNA"/>
</dbReference>
<keyword evidence="1" id="KW-1133">Transmembrane helix</keyword>
<organism evidence="2 3">
    <name type="scientific">Inhella gelatinilytica</name>
    <dbReference type="NCBI Taxonomy" id="2795030"/>
    <lineage>
        <taxon>Bacteria</taxon>
        <taxon>Pseudomonadati</taxon>
        <taxon>Pseudomonadota</taxon>
        <taxon>Betaproteobacteria</taxon>
        <taxon>Burkholderiales</taxon>
        <taxon>Sphaerotilaceae</taxon>
        <taxon>Inhella</taxon>
    </lineage>
</organism>
<feature type="transmembrane region" description="Helical" evidence="1">
    <location>
        <begin position="368"/>
        <end position="390"/>
    </location>
</feature>
<keyword evidence="1" id="KW-0812">Transmembrane</keyword>
<dbReference type="RefSeq" id="WP_198099661.1">
    <property type="nucleotide sequence ID" value="NZ_JAEDAL010000001.1"/>
</dbReference>
<feature type="transmembrane region" description="Helical" evidence="1">
    <location>
        <begin position="335"/>
        <end position="356"/>
    </location>
</feature>
<dbReference type="Proteomes" id="UP000620139">
    <property type="component" value="Unassembled WGS sequence"/>
</dbReference>
<feature type="transmembrane region" description="Helical" evidence="1">
    <location>
        <begin position="166"/>
        <end position="186"/>
    </location>
</feature>
<feature type="transmembrane region" description="Helical" evidence="1">
    <location>
        <begin position="269"/>
        <end position="288"/>
    </location>
</feature>
<feature type="transmembrane region" description="Helical" evidence="1">
    <location>
        <begin position="116"/>
        <end position="145"/>
    </location>
</feature>
<evidence type="ECO:0000256" key="1">
    <source>
        <dbReference type="SAM" id="Phobius"/>
    </source>
</evidence>
<feature type="transmembrane region" description="Helical" evidence="1">
    <location>
        <begin position="73"/>
        <end position="96"/>
    </location>
</feature>
<feature type="transmembrane region" description="Helical" evidence="1">
    <location>
        <begin position="234"/>
        <end position="257"/>
    </location>
</feature>
<dbReference type="AlphaFoldDB" id="A0A931ISU6"/>
<feature type="transmembrane region" description="Helical" evidence="1">
    <location>
        <begin position="192"/>
        <end position="213"/>
    </location>
</feature>
<keyword evidence="3" id="KW-1185">Reference proteome</keyword>
<evidence type="ECO:0000313" key="3">
    <source>
        <dbReference type="Proteomes" id="UP000620139"/>
    </source>
</evidence>
<keyword evidence="1" id="KW-0472">Membrane</keyword>
<gene>
    <name evidence="2" type="ORF">I7X43_04380</name>
</gene>
<sequence length="430" mass="45595">MATIPLRPAAPPPDPSSGAWRLSRLLSAPHRLGFFSAALWLALSALWWLGVLVAREAGQALPWAVQPGLAHGLLLSLSFMPLFIVGFLFTAGPRWLGLGEVDARSLLRPVVMLEGGWALALLGFHAHAALAALGVAVVGLGWAWITRDFLRLVRMSRVPDRLHAQCVGGASVYGVLALALAAFGLLQDNSALVRAAIHLALWGFLAPVFAIVSHRMIPFFTSAVLNHLEAWRPNWLLGLMVGALAVTGLGEVAEALWGPLPAVLQGAQALVQLPAGGMLLWLAVRWGLVDSLRGPSLRLLAMLHGGFVWFGAALLLMGVSHLLRLSGWDGLGLAPLHALTMGYLGCTLIAMITRVASGHSGRPLAVDALAWSLYVLLQAAVLARVMAVLWPAAASPLLLLAVTGWALACGAWALRYGNWLGRPRADGRPG</sequence>
<feature type="transmembrane region" description="Helical" evidence="1">
    <location>
        <begin position="32"/>
        <end position="53"/>
    </location>
</feature>
<reference evidence="2" key="1">
    <citation type="submission" date="2020-12" db="EMBL/GenBank/DDBJ databases">
        <title>The genome sequence of Inhella sp. 4Y17.</title>
        <authorList>
            <person name="Liu Y."/>
        </authorList>
    </citation>
    <scope>NUCLEOTIDE SEQUENCE</scope>
    <source>
        <strain evidence="2">4Y10</strain>
    </source>
</reference>
<dbReference type="InterPro" id="IPR010266">
    <property type="entry name" value="NnrS"/>
</dbReference>
<feature type="transmembrane region" description="Helical" evidence="1">
    <location>
        <begin position="300"/>
        <end position="323"/>
    </location>
</feature>
<dbReference type="Pfam" id="PF05940">
    <property type="entry name" value="NnrS"/>
    <property type="match status" value="1"/>
</dbReference>
<name>A0A931ISU6_9BURK</name>